<accession>A0A1V1P4K7</accession>
<proteinExistence type="predicted"/>
<evidence type="ECO:0000313" key="2">
    <source>
        <dbReference type="EMBL" id="ETR69829.1"/>
    </source>
</evidence>
<feature type="non-terminal residue" evidence="2">
    <location>
        <position position="171"/>
    </location>
</feature>
<comment type="caution">
    <text evidence="2">The sequence shown here is derived from an EMBL/GenBank/DDBJ whole genome shotgun (WGS) entry which is preliminary data.</text>
</comment>
<evidence type="ECO:0000256" key="1">
    <source>
        <dbReference type="SAM" id="SignalP"/>
    </source>
</evidence>
<evidence type="ECO:0000313" key="3">
    <source>
        <dbReference type="Proteomes" id="UP000189670"/>
    </source>
</evidence>
<sequence length="171" mass="18925">MKLIQLTSLIILTIVMPAHAANVSIPIKPGWNGICVPVKISQQDISTYVNSDQVVEIKSLVNGKWVYYRNQADDELTQFIPGFGYMIHAKQSFQLTFEGEPVGYPSLVKGDNFVCFPSDQASTVNDLLALYTSKNWDIQRIGAYDGLWGPGWGSADGSIFDAFTNIETKRG</sequence>
<name>A0A1V1P4K7_9BACT</name>
<reference evidence="3" key="1">
    <citation type="submission" date="2012-11" db="EMBL/GenBank/DDBJ databases">
        <authorList>
            <person name="Lucero-Rivera Y.E."/>
            <person name="Tovar-Ramirez D."/>
        </authorList>
    </citation>
    <scope>NUCLEOTIDE SEQUENCE [LARGE SCALE GENOMIC DNA]</scope>
    <source>
        <strain evidence="3">Araruama</strain>
    </source>
</reference>
<protein>
    <submittedName>
        <fullName evidence="2">Uncharacterized protein</fullName>
    </submittedName>
</protein>
<organism evidence="2 3">
    <name type="scientific">Candidatus Magnetoglobus multicellularis str. Araruama</name>
    <dbReference type="NCBI Taxonomy" id="890399"/>
    <lineage>
        <taxon>Bacteria</taxon>
        <taxon>Pseudomonadati</taxon>
        <taxon>Thermodesulfobacteriota</taxon>
        <taxon>Desulfobacteria</taxon>
        <taxon>Desulfobacterales</taxon>
        <taxon>Desulfobacteraceae</taxon>
        <taxon>Candidatus Magnetoglobus</taxon>
    </lineage>
</organism>
<dbReference type="EMBL" id="ATBP01000547">
    <property type="protein sequence ID" value="ETR69829.1"/>
    <property type="molecule type" value="Genomic_DNA"/>
</dbReference>
<feature type="signal peptide" evidence="1">
    <location>
        <begin position="1"/>
        <end position="20"/>
    </location>
</feature>
<gene>
    <name evidence="2" type="ORF">OMM_09259</name>
</gene>
<dbReference type="AlphaFoldDB" id="A0A1V1P4K7"/>
<keyword evidence="1" id="KW-0732">Signal</keyword>
<feature type="chain" id="PRO_5010719377" evidence="1">
    <location>
        <begin position="21"/>
        <end position="171"/>
    </location>
</feature>
<dbReference type="Proteomes" id="UP000189670">
    <property type="component" value="Unassembled WGS sequence"/>
</dbReference>